<dbReference type="NCBIfam" id="TIGR02001">
    <property type="entry name" value="gcw_chp"/>
    <property type="match status" value="1"/>
</dbReference>
<dbReference type="STRING" id="87626.PTD2_09758"/>
<dbReference type="RefSeq" id="WP_009839099.1">
    <property type="nucleotide sequence ID" value="NZ_AAOH01000008.1"/>
</dbReference>
<proteinExistence type="predicted"/>
<accession>A4CE44</accession>
<name>A4CE44_9GAMM</name>
<evidence type="ECO:0000256" key="1">
    <source>
        <dbReference type="SAM" id="SignalP"/>
    </source>
</evidence>
<feature type="signal peptide" evidence="1">
    <location>
        <begin position="1"/>
        <end position="24"/>
    </location>
</feature>
<dbReference type="AlphaFoldDB" id="A4CE44"/>
<dbReference type="InterPro" id="IPR010239">
    <property type="entry name" value="CHP02001"/>
</dbReference>
<dbReference type="Proteomes" id="UP000006201">
    <property type="component" value="Unassembled WGS sequence"/>
</dbReference>
<evidence type="ECO:0000313" key="3">
    <source>
        <dbReference type="Proteomes" id="UP000006201"/>
    </source>
</evidence>
<evidence type="ECO:0000313" key="2">
    <source>
        <dbReference type="EMBL" id="EAR26856.1"/>
    </source>
</evidence>
<dbReference type="EMBL" id="AAOH01000008">
    <property type="protein sequence ID" value="EAR26856.1"/>
    <property type="molecule type" value="Genomic_DNA"/>
</dbReference>
<organism evidence="2 3">
    <name type="scientific">Pseudoalteromonas tunicata D2</name>
    <dbReference type="NCBI Taxonomy" id="87626"/>
    <lineage>
        <taxon>Bacteria</taxon>
        <taxon>Pseudomonadati</taxon>
        <taxon>Pseudomonadota</taxon>
        <taxon>Gammaproteobacteria</taxon>
        <taxon>Alteromonadales</taxon>
        <taxon>Pseudoalteromonadaceae</taxon>
        <taxon>Pseudoalteromonas</taxon>
    </lineage>
</organism>
<comment type="caution">
    <text evidence="2">The sequence shown here is derived from an EMBL/GenBank/DDBJ whole genome shotgun (WGS) entry which is preliminary data.</text>
</comment>
<gene>
    <name evidence="2" type="ORF">PTD2_09758</name>
</gene>
<dbReference type="Pfam" id="PF09694">
    <property type="entry name" value="Gcw_chp"/>
    <property type="match status" value="1"/>
</dbReference>
<keyword evidence="1" id="KW-0732">Signal</keyword>
<sequence>MQKQTLISLALTSLLTLTSINSYAEVTANMAANSNYYWRGVTQSADQAAISGGIDYSNDTGFYAGGWASNIDFGPTTRASYELDLYAGFSQSIGEITYDVGYLYYAYPDADTSIDMGELYGSLSWQWLTGKVSYLTHAQSDSSASEDMLYLELNASFEILNATELAFHLGHSSGDTINDWYGEKTYLDYSVSIAKDGFSLGLVQTNLTDDDLKVFVGYSLDFKL</sequence>
<dbReference type="HOGENOM" id="CLU_074587_1_0_6"/>
<dbReference type="OrthoDB" id="9793561at2"/>
<reference evidence="2 3" key="1">
    <citation type="submission" date="2006-02" db="EMBL/GenBank/DDBJ databases">
        <authorList>
            <person name="Moran M.A."/>
            <person name="Kjelleberg S."/>
            <person name="Egan S."/>
            <person name="Saunders N."/>
            <person name="Thomas T."/>
            <person name="Ferriera S."/>
            <person name="Johnson J."/>
            <person name="Kravitz S."/>
            <person name="Halpern A."/>
            <person name="Remington K."/>
            <person name="Beeson K."/>
            <person name="Tran B."/>
            <person name="Rogers Y.-H."/>
            <person name="Friedman R."/>
            <person name="Venter J.C."/>
        </authorList>
    </citation>
    <scope>NUCLEOTIDE SEQUENCE [LARGE SCALE GENOMIC DNA]</scope>
    <source>
        <strain evidence="2 3">D2</strain>
    </source>
</reference>
<keyword evidence="3" id="KW-1185">Reference proteome</keyword>
<feature type="chain" id="PRO_5002667242" evidence="1">
    <location>
        <begin position="25"/>
        <end position="224"/>
    </location>
</feature>
<dbReference type="eggNOG" id="ENOG502Z9NJ">
    <property type="taxonomic scope" value="Bacteria"/>
</dbReference>
<protein>
    <submittedName>
        <fullName evidence="2">Uncharacterized protein</fullName>
    </submittedName>
</protein>